<dbReference type="Proteomes" id="UP000245207">
    <property type="component" value="Unassembled WGS sequence"/>
</dbReference>
<reference evidence="6 7" key="1">
    <citation type="journal article" date="2018" name="Mol. Plant">
        <title>The genome of Artemisia annua provides insight into the evolution of Asteraceae family and artemisinin biosynthesis.</title>
        <authorList>
            <person name="Shen Q."/>
            <person name="Zhang L."/>
            <person name="Liao Z."/>
            <person name="Wang S."/>
            <person name="Yan T."/>
            <person name="Shi P."/>
            <person name="Liu M."/>
            <person name="Fu X."/>
            <person name="Pan Q."/>
            <person name="Wang Y."/>
            <person name="Lv Z."/>
            <person name="Lu X."/>
            <person name="Zhang F."/>
            <person name="Jiang W."/>
            <person name="Ma Y."/>
            <person name="Chen M."/>
            <person name="Hao X."/>
            <person name="Li L."/>
            <person name="Tang Y."/>
            <person name="Lv G."/>
            <person name="Zhou Y."/>
            <person name="Sun X."/>
            <person name="Brodelius P.E."/>
            <person name="Rose J.K.C."/>
            <person name="Tang K."/>
        </authorList>
    </citation>
    <scope>NUCLEOTIDE SEQUENCE [LARGE SCALE GENOMIC DNA]</scope>
    <source>
        <strain evidence="7">cv. Huhao1</strain>
        <tissue evidence="6">Leaf</tissue>
    </source>
</reference>
<feature type="compositionally biased region" description="Basic and acidic residues" evidence="3">
    <location>
        <begin position="670"/>
        <end position="705"/>
    </location>
</feature>
<dbReference type="OrthoDB" id="2157866at2759"/>
<evidence type="ECO:0000313" key="7">
    <source>
        <dbReference type="Proteomes" id="UP000245207"/>
    </source>
</evidence>
<feature type="compositionally biased region" description="Basic and acidic residues" evidence="3">
    <location>
        <begin position="26"/>
        <end position="54"/>
    </location>
</feature>
<feature type="domain" description="Rho-GAP" evidence="5">
    <location>
        <begin position="247"/>
        <end position="446"/>
    </location>
</feature>
<feature type="compositionally biased region" description="Low complexity" evidence="3">
    <location>
        <begin position="480"/>
        <end position="492"/>
    </location>
</feature>
<evidence type="ECO:0000256" key="2">
    <source>
        <dbReference type="SAM" id="Coils"/>
    </source>
</evidence>
<dbReference type="InterPro" id="IPR000198">
    <property type="entry name" value="RhoGAP_dom"/>
</dbReference>
<evidence type="ECO:0000256" key="1">
    <source>
        <dbReference type="ARBA" id="ARBA00022468"/>
    </source>
</evidence>
<dbReference type="Pfam" id="PF00620">
    <property type="entry name" value="RhoGAP"/>
    <property type="match status" value="1"/>
</dbReference>
<feature type="compositionally biased region" description="Basic and acidic residues" evidence="3">
    <location>
        <begin position="817"/>
        <end position="829"/>
    </location>
</feature>
<feature type="compositionally biased region" description="Basic and acidic residues" evidence="3">
    <location>
        <begin position="787"/>
        <end position="799"/>
    </location>
</feature>
<feature type="region of interest" description="Disordered" evidence="3">
    <location>
        <begin position="1"/>
        <end position="82"/>
    </location>
</feature>
<dbReference type="SMART" id="SM00233">
    <property type="entry name" value="PH"/>
    <property type="match status" value="1"/>
</dbReference>
<feature type="domain" description="PH" evidence="4">
    <location>
        <begin position="93"/>
        <end position="200"/>
    </location>
</feature>
<feature type="region of interest" description="Disordered" evidence="3">
    <location>
        <begin position="208"/>
        <end position="237"/>
    </location>
</feature>
<evidence type="ECO:0000259" key="4">
    <source>
        <dbReference type="PROSITE" id="PS50003"/>
    </source>
</evidence>
<dbReference type="PANTHER" id="PTHR46265:SF26">
    <property type="entry name" value="RHO GTPASE ACTIVATION PROTEIN"/>
    <property type="match status" value="1"/>
</dbReference>
<feature type="compositionally biased region" description="Acidic residues" evidence="3">
    <location>
        <begin position="456"/>
        <end position="479"/>
    </location>
</feature>
<accession>A0A2U1P0M2</accession>
<dbReference type="InterPro" id="IPR011993">
    <property type="entry name" value="PH-like_dom_sf"/>
</dbReference>
<dbReference type="AlphaFoldDB" id="A0A2U1P0M2"/>
<evidence type="ECO:0000313" key="6">
    <source>
        <dbReference type="EMBL" id="PWA79291.1"/>
    </source>
</evidence>
<dbReference type="PROSITE" id="PS50003">
    <property type="entry name" value="PH_DOMAIN"/>
    <property type="match status" value="1"/>
</dbReference>
<dbReference type="InterPro" id="IPR008936">
    <property type="entry name" value="Rho_GTPase_activation_prot"/>
</dbReference>
<feature type="compositionally biased region" description="Polar residues" evidence="3">
    <location>
        <begin position="1"/>
        <end position="23"/>
    </location>
</feature>
<dbReference type="Gene3D" id="1.10.555.10">
    <property type="entry name" value="Rho GTPase activation protein"/>
    <property type="match status" value="1"/>
</dbReference>
<feature type="compositionally biased region" description="Polar residues" evidence="3">
    <location>
        <begin position="800"/>
        <end position="816"/>
    </location>
</feature>
<dbReference type="PANTHER" id="PTHR46265">
    <property type="entry name" value="RHO GTPASE-ACTIVATING PROTEIN 7"/>
    <property type="match status" value="1"/>
</dbReference>
<name>A0A2U1P0M2_ARTAN</name>
<evidence type="ECO:0000256" key="3">
    <source>
        <dbReference type="SAM" id="MobiDB-lite"/>
    </source>
</evidence>
<gene>
    <name evidence="6" type="ORF">CTI12_AA207400</name>
</gene>
<feature type="region of interest" description="Disordered" evidence="3">
    <location>
        <begin position="620"/>
        <end position="829"/>
    </location>
</feature>
<dbReference type="InterPro" id="IPR001849">
    <property type="entry name" value="PH_domain"/>
</dbReference>
<keyword evidence="7" id="KW-1185">Reference proteome</keyword>
<feature type="compositionally biased region" description="Basic and acidic residues" evidence="3">
    <location>
        <begin position="749"/>
        <end position="768"/>
    </location>
</feature>
<feature type="compositionally biased region" description="Basic and acidic residues" evidence="3">
    <location>
        <begin position="216"/>
        <end position="235"/>
    </location>
</feature>
<evidence type="ECO:0000259" key="5">
    <source>
        <dbReference type="PROSITE" id="PS50238"/>
    </source>
</evidence>
<organism evidence="6 7">
    <name type="scientific">Artemisia annua</name>
    <name type="common">Sweet wormwood</name>
    <dbReference type="NCBI Taxonomy" id="35608"/>
    <lineage>
        <taxon>Eukaryota</taxon>
        <taxon>Viridiplantae</taxon>
        <taxon>Streptophyta</taxon>
        <taxon>Embryophyta</taxon>
        <taxon>Tracheophyta</taxon>
        <taxon>Spermatophyta</taxon>
        <taxon>Magnoliopsida</taxon>
        <taxon>eudicotyledons</taxon>
        <taxon>Gunneridae</taxon>
        <taxon>Pentapetalae</taxon>
        <taxon>asterids</taxon>
        <taxon>campanulids</taxon>
        <taxon>Asterales</taxon>
        <taxon>Asteraceae</taxon>
        <taxon>Asteroideae</taxon>
        <taxon>Anthemideae</taxon>
        <taxon>Artemisiinae</taxon>
        <taxon>Artemisia</taxon>
    </lineage>
</organism>
<dbReference type="EMBL" id="PKPP01001877">
    <property type="protein sequence ID" value="PWA79291.1"/>
    <property type="molecule type" value="Genomic_DNA"/>
</dbReference>
<dbReference type="Pfam" id="PF00169">
    <property type="entry name" value="PH"/>
    <property type="match status" value="1"/>
</dbReference>
<protein>
    <submittedName>
        <fullName evidence="6">Rho GTPase activation protein, Rho GTPase activating protein</fullName>
    </submittedName>
</protein>
<dbReference type="GO" id="GO:0007165">
    <property type="term" value="P:signal transduction"/>
    <property type="evidence" value="ECO:0007669"/>
    <property type="project" value="InterPro"/>
</dbReference>
<feature type="compositionally biased region" description="Polar residues" evidence="3">
    <location>
        <begin position="735"/>
        <end position="747"/>
    </location>
</feature>
<dbReference type="PROSITE" id="PS50238">
    <property type="entry name" value="RHOGAP"/>
    <property type="match status" value="1"/>
</dbReference>
<dbReference type="STRING" id="35608.A0A2U1P0M2"/>
<comment type="caution">
    <text evidence="6">The sequence shown here is derived from an EMBL/GenBank/DDBJ whole genome shotgun (WGS) entry which is preliminary data.</text>
</comment>
<proteinExistence type="predicted"/>
<dbReference type="InterPro" id="IPR052799">
    <property type="entry name" value="Rho_GAP_Regulators"/>
</dbReference>
<feature type="coiled-coil region" evidence="2">
    <location>
        <begin position="556"/>
        <end position="615"/>
    </location>
</feature>
<dbReference type="GO" id="GO:0005096">
    <property type="term" value="F:GTPase activator activity"/>
    <property type="evidence" value="ECO:0007669"/>
    <property type="project" value="UniProtKB-KW"/>
</dbReference>
<dbReference type="SMART" id="SM00324">
    <property type="entry name" value="RhoGAP"/>
    <property type="match status" value="1"/>
</dbReference>
<sequence length="829" mass="92238">MPNNKAHNVDSKNNTGDSKNNNVDMKMNRAESKNNKFDWKRNYSDVKSNHDSKSNVDSVSQGDGGGDHISHSSGAAQPPERQYSREFSYNGNKVYKTGPLFLSSKGIGWTSWKKRWFILTETSLVFFRSDPNATPQKGGEANLTLGGIDLNSSGSIVMRADRKLITVLFPDGHDGRAFTLKAETSEDLIEWKDALVLALSNAPSAATVQGQNGISKSDKGDTADGSHEQSKDQSPRKSTVLGRPILLALEDVDGTPSFLEKALCYVEDYGVNVEGILRQAADVDDVERRIREYEQGKTEFGEDEDGHVIGDCIKFVLRELPSPPVPAFCCAALLEAYKTDRATRISAIRSAICDTFPEPNRRLLQRILIMMEAVAENKAVNRMSVSAVAACMSPLLLRPLLAGEVELEKGSDMGGDGSVQLLQAAAAANHAQAICITLVEEYDKIFGEEDMLSDLYSDSDDYDSESGTDEYYEDDEYSEDNNNGNNYEGSGSFEEESEHGSSSSYSESEDDDYHTKDTVSSNELSNHSKDSVTKKKTIKRRISVKKGSPLEHIAYITEQQAEIVMLESNKARLKERIEAEARRNAILKEDLVSKKKALEMRRVNLLEEVSRLEEELQKIPLLDSTDEKTNADPEDIDQSEASDPGLQHNQLHEQNSDATRDSSKQQPLSPDHETRKDKEKDRETTASSNRIKDTHSSKEHSEKPHFHSFTSKNYDRGMSKSTCSRKPPPKAEAANPTSALSKITNRLTFLKERRNQISDDLQDTDKDHKLPKHRGSKKWSESTQGSDESHAQSSDKGKGSDTNSHNQKESSNQQRDNSMDKGRSDDQSR</sequence>
<feature type="compositionally biased region" description="Basic and acidic residues" evidence="3">
    <location>
        <begin position="650"/>
        <end position="663"/>
    </location>
</feature>
<dbReference type="SUPFAM" id="SSF48350">
    <property type="entry name" value="GTPase activation domain, GAP"/>
    <property type="match status" value="1"/>
</dbReference>
<dbReference type="CDD" id="cd00821">
    <property type="entry name" value="PH"/>
    <property type="match status" value="1"/>
</dbReference>
<dbReference type="Gene3D" id="2.30.29.30">
    <property type="entry name" value="Pleckstrin-homology domain (PH domain)/Phosphotyrosine-binding domain (PTB)"/>
    <property type="match status" value="1"/>
</dbReference>
<keyword evidence="2" id="KW-0175">Coiled coil</keyword>
<dbReference type="CDD" id="cd00159">
    <property type="entry name" value="RhoGAP"/>
    <property type="match status" value="1"/>
</dbReference>
<feature type="region of interest" description="Disordered" evidence="3">
    <location>
        <begin position="456"/>
        <end position="532"/>
    </location>
</feature>
<keyword evidence="1" id="KW-0343">GTPase activation</keyword>
<dbReference type="SUPFAM" id="SSF50729">
    <property type="entry name" value="PH domain-like"/>
    <property type="match status" value="1"/>
</dbReference>